<feature type="transmembrane region" description="Helical" evidence="1">
    <location>
        <begin position="157"/>
        <end position="175"/>
    </location>
</feature>
<proteinExistence type="predicted"/>
<comment type="caution">
    <text evidence="2">The sequence shown here is derived from an EMBL/GenBank/DDBJ whole genome shotgun (WGS) entry which is preliminary data.</text>
</comment>
<gene>
    <name evidence="2" type="ORF">SPIL2461_LOCUS1129</name>
</gene>
<keyword evidence="1" id="KW-0472">Membrane</keyword>
<dbReference type="Proteomes" id="UP000649617">
    <property type="component" value="Unassembled WGS sequence"/>
</dbReference>
<evidence type="ECO:0000313" key="2">
    <source>
        <dbReference type="EMBL" id="CAE7182320.1"/>
    </source>
</evidence>
<protein>
    <submittedName>
        <fullName evidence="2">Uncharacterized protein</fullName>
    </submittedName>
</protein>
<accession>A0A812IVG3</accession>
<feature type="non-terminal residue" evidence="2">
    <location>
        <position position="201"/>
    </location>
</feature>
<feature type="transmembrane region" description="Helical" evidence="1">
    <location>
        <begin position="127"/>
        <end position="145"/>
    </location>
</feature>
<dbReference type="EMBL" id="CAJNIZ010001081">
    <property type="protein sequence ID" value="CAE7182320.1"/>
    <property type="molecule type" value="Genomic_DNA"/>
</dbReference>
<dbReference type="OrthoDB" id="413538at2759"/>
<dbReference type="AlphaFoldDB" id="A0A812IVG3"/>
<name>A0A812IVG3_SYMPI</name>
<organism evidence="2 3">
    <name type="scientific">Symbiodinium pilosum</name>
    <name type="common">Dinoflagellate</name>
    <dbReference type="NCBI Taxonomy" id="2952"/>
    <lineage>
        <taxon>Eukaryota</taxon>
        <taxon>Sar</taxon>
        <taxon>Alveolata</taxon>
        <taxon>Dinophyceae</taxon>
        <taxon>Suessiales</taxon>
        <taxon>Symbiodiniaceae</taxon>
        <taxon>Symbiodinium</taxon>
    </lineage>
</organism>
<evidence type="ECO:0000256" key="1">
    <source>
        <dbReference type="SAM" id="Phobius"/>
    </source>
</evidence>
<keyword evidence="1" id="KW-1133">Transmembrane helix</keyword>
<evidence type="ECO:0000313" key="3">
    <source>
        <dbReference type="Proteomes" id="UP000649617"/>
    </source>
</evidence>
<keyword evidence="3" id="KW-1185">Reference proteome</keyword>
<reference evidence="2" key="1">
    <citation type="submission" date="2021-02" db="EMBL/GenBank/DDBJ databases">
        <authorList>
            <person name="Dougan E. K."/>
            <person name="Rhodes N."/>
            <person name="Thang M."/>
            <person name="Chan C."/>
        </authorList>
    </citation>
    <scope>NUCLEOTIDE SEQUENCE</scope>
</reference>
<keyword evidence="1" id="KW-0812">Transmembrane</keyword>
<sequence>MLVHWMNIGPDANYQFLEFYSGSGRITKLAGFVGYESVAFDIQYGELLANQHMKRSAMDINSNAGMTIAVSLLLRSRLDEALAWFACCCSSFVPANRGTSQRSFLTCMGCEEVPSVRRGSKMFSRSIILMVIAIAAGMTICLENPQNSLIGMHEKFIWLVRLLMVYPFIFARHIVELIPTMLRGPVPIFHQPCASRVEADS</sequence>